<feature type="domain" description="Translocation and assembly module TamB C-terminal" evidence="6">
    <location>
        <begin position="915"/>
        <end position="1251"/>
    </location>
</feature>
<reference evidence="7" key="1">
    <citation type="submission" date="2024-05" db="EMBL/GenBank/DDBJ databases">
        <title>Genome Sequences of Four Agar- Degrading Marine Bacteria.</title>
        <authorList>
            <person name="Phillips E.K."/>
            <person name="Shaffer J.C."/>
            <person name="Henson M.W."/>
            <person name="Temperton B."/>
            <person name="Thrash C.J."/>
            <person name="Martin M.O."/>
        </authorList>
    </citation>
    <scope>NUCLEOTIDE SEQUENCE</scope>
    <source>
        <strain evidence="7">EKP203</strain>
    </source>
</reference>
<comment type="caution">
    <text evidence="7">The sequence shown here is derived from an EMBL/GenBank/DDBJ whole genome shotgun (WGS) entry which is preliminary data.</text>
</comment>
<dbReference type="Proteomes" id="UP001169719">
    <property type="component" value="Unassembled WGS sequence"/>
</dbReference>
<dbReference type="PANTHER" id="PTHR36985">
    <property type="entry name" value="TRANSLOCATION AND ASSEMBLY MODULE SUBUNIT TAMB"/>
    <property type="match status" value="1"/>
</dbReference>
<proteinExistence type="predicted"/>
<comment type="subcellular location">
    <subcellularLocation>
        <location evidence="1">Membrane</location>
        <topology evidence="1">Single-pass membrane protein</topology>
    </subcellularLocation>
</comment>
<keyword evidence="8" id="KW-1185">Reference proteome</keyword>
<organism evidence="7 8">
    <name type="scientific">Vibrio agarivorans</name>
    <dbReference type="NCBI Taxonomy" id="153622"/>
    <lineage>
        <taxon>Bacteria</taxon>
        <taxon>Pseudomonadati</taxon>
        <taxon>Pseudomonadota</taxon>
        <taxon>Gammaproteobacteria</taxon>
        <taxon>Vibrionales</taxon>
        <taxon>Vibrionaceae</taxon>
        <taxon>Vibrio</taxon>
    </lineage>
</organism>
<dbReference type="PANTHER" id="PTHR36985:SF1">
    <property type="entry name" value="TRANSLOCATION AND ASSEMBLY MODULE SUBUNIT TAMB"/>
    <property type="match status" value="1"/>
</dbReference>
<dbReference type="InterPro" id="IPR007452">
    <property type="entry name" value="TamB_C"/>
</dbReference>
<feature type="transmembrane region" description="Helical" evidence="5">
    <location>
        <begin position="12"/>
        <end position="32"/>
    </location>
</feature>
<keyword evidence="3 5" id="KW-1133">Transmembrane helix</keyword>
<accession>A0ABT7Y2A5</accession>
<evidence type="ECO:0000256" key="5">
    <source>
        <dbReference type="SAM" id="Phobius"/>
    </source>
</evidence>
<sequence>MIRKAVTVTKWVSVSITSLIVITMMAVGFLLFTNSGLQTILWGAEKAVPSLKVEQAEGALFPRFTLRNIQFKDDALGVDLNADVLTLAINHQCFLSPAICIDELSSDQLNLVLFDTPSVDEPEAEPSEPITEISTPLPIELSKLALTNINLDLYGTKVEWQTFTSGATFNGNVATLTQTLLENSSVTLTETEASDEPAPTEVESPAQPIELPEVWIPLEVVVEQIEINHFELKSGDSPFVVHHLGLTANAQGHDVNIEKLAVDIDEVEAVLSAKAQLKDGYPLSAQFDATAKLALAKGEKISLKLDGSVANLDLALQTQGVNNIALTGNVQPLEPTLPFTVEIKDSNVQWPLVDKADYSVVVTHLQGSGTLDSYQAKLSGNVKGNGIPDLDVSLDGKGTLSDIDLNHIRIDTLGGSIEGQVASQWEDLVTWRADVQMSTIHPGLHWPEAEGSISGQLATTGGLTEQGGWYVDLPTLDIQGIIRDYPLDLAGSLQASDRSGQGQYRLDTPGLSLGHGPNQLQVDGNLDETWALNIDLNLPQLAKSVPDVTGSAQGKVLLRGKFEQPELNLDLSANSIQWQQLAGLQSLSIQGSLLPASDPKVALNIEASELSYEEFKAPSLKVDLDGTLTDHKLDIDLDSELVDVVFALVGDFSQQANTWQGTLNTFQVTTEQGPWRIQQPVNLYTDINQLLVKVSAHCWVQSSSSLCLNKDIEVSEQSGDVSLSIKQFDFAQLKQYIPQETQIEGAVDADVEARWANGQVPEVKALVELTPGRVTQQLDEPLVVGWQASRLKAHFANNRVEGEWNIDIDNNGDITGKVLIPDVLAEDRTIDGEIKLTPFNLDFLSPIVGAYSEVNASIEADVKLSGPLMQPKANGYFKINQMKVNGEISPVAVKQGEVNLNFAGYQATLDALIQTAEGDLKVEGDADWQDLADWHSDIRVFADGLMVEVPPMVKVRVEPDMTISMSPKQAKVHGDIHLPWARIDVQSLPESAVSVSSDQVILNENLEPVEEDTNIPFALETDVNIHIGDDFRLSAFGLTGSLVGTLNVAQRDKGPVVNGEVNIVDGSYSSFGQDLLIDEGKILMNGPVDQPYIVITAIRNPDNTQDDVTAGIRVTGPADEPVVEIFSEPAMPQANALSYLLRGQDIDGESGGNAITTTLIGLSLARSGKVVGEIGEAFGVQDLQLDTAGTGDDSQVTVSGYILPGLQVKYGVGIFDSVGEFTVRYRIMQDLYIEVVSGLDSAVDVLYQFEFD</sequence>
<dbReference type="Pfam" id="PF04357">
    <property type="entry name" value="TamB"/>
    <property type="match status" value="1"/>
</dbReference>
<evidence type="ECO:0000259" key="6">
    <source>
        <dbReference type="Pfam" id="PF04357"/>
    </source>
</evidence>
<evidence type="ECO:0000313" key="7">
    <source>
        <dbReference type="EMBL" id="MDN2482174.1"/>
    </source>
</evidence>
<evidence type="ECO:0000313" key="8">
    <source>
        <dbReference type="Proteomes" id="UP001169719"/>
    </source>
</evidence>
<keyword evidence="4 5" id="KW-0472">Membrane</keyword>
<evidence type="ECO:0000256" key="2">
    <source>
        <dbReference type="ARBA" id="ARBA00022692"/>
    </source>
</evidence>
<evidence type="ECO:0000256" key="3">
    <source>
        <dbReference type="ARBA" id="ARBA00022989"/>
    </source>
</evidence>
<evidence type="ECO:0000256" key="1">
    <source>
        <dbReference type="ARBA" id="ARBA00004167"/>
    </source>
</evidence>
<dbReference type="RefSeq" id="WP_289962208.1">
    <property type="nucleotide sequence ID" value="NZ_JAUEOZ010000001.1"/>
</dbReference>
<keyword evidence="2 5" id="KW-0812">Transmembrane</keyword>
<gene>
    <name evidence="7" type="ORF">QWJ08_12405</name>
</gene>
<evidence type="ECO:0000256" key="4">
    <source>
        <dbReference type="ARBA" id="ARBA00023136"/>
    </source>
</evidence>
<dbReference type="EMBL" id="JAUEOZ010000001">
    <property type="protein sequence ID" value="MDN2482174.1"/>
    <property type="molecule type" value="Genomic_DNA"/>
</dbReference>
<protein>
    <submittedName>
        <fullName evidence="7">Translocation/assembly module TamB domain-containing protein</fullName>
    </submittedName>
</protein>
<name>A0ABT7Y2A5_9VIBR</name>